<proteinExistence type="predicted"/>
<dbReference type="Proteomes" id="UP000297540">
    <property type="component" value="Unassembled WGS sequence"/>
</dbReference>
<sequence length="140" mass="15437">MNNLIVIESPFNLGLKELTPGKPPGVDKLPQWLKQHGLYEALLPKQIINVPAPPYSMDIDAETGLRNADAIVNYAKELALTVQDTLAKKKFPLVIGGDCSILIGCMLGAKKQGKYALFFMDGQYPFNFPAPKPQRAWTLP</sequence>
<dbReference type="OrthoDB" id="9789727at2"/>
<dbReference type="InterPro" id="IPR023696">
    <property type="entry name" value="Ureohydrolase_dom_sf"/>
</dbReference>
<reference evidence="1 2" key="1">
    <citation type="journal article" date="2017" name="Int. J. Syst. Evol. Microbiol.">
        <title>Mucilaginibacterpsychrotolerans sp. nov., isolated from peatlands.</title>
        <authorList>
            <person name="Deng Y."/>
            <person name="Shen L."/>
            <person name="Xu B."/>
            <person name="Liu Y."/>
            <person name="Gu Z."/>
            <person name="Liu H."/>
            <person name="Zhou Y."/>
        </authorList>
    </citation>
    <scope>NUCLEOTIDE SEQUENCE [LARGE SCALE GENOMIC DNA]</scope>
    <source>
        <strain evidence="1 2">NH7-4</strain>
    </source>
</reference>
<dbReference type="EMBL" id="SOZE01000039">
    <property type="protein sequence ID" value="TFF33763.1"/>
    <property type="molecule type" value="Genomic_DNA"/>
</dbReference>
<keyword evidence="2" id="KW-1185">Reference proteome</keyword>
<dbReference type="Gene3D" id="3.40.800.10">
    <property type="entry name" value="Ureohydrolase domain"/>
    <property type="match status" value="1"/>
</dbReference>
<dbReference type="SUPFAM" id="SSF52768">
    <property type="entry name" value="Arginase/deacetylase"/>
    <property type="match status" value="1"/>
</dbReference>
<dbReference type="AlphaFoldDB" id="A0A4Y8S4A2"/>
<name>A0A4Y8S4A2_9SPHI</name>
<evidence type="ECO:0008006" key="3">
    <source>
        <dbReference type="Google" id="ProtNLM"/>
    </source>
</evidence>
<protein>
    <recommendedName>
        <fullName evidence="3">Arginase family protein</fullName>
    </recommendedName>
</protein>
<gene>
    <name evidence="1" type="ORF">E2R66_24520</name>
</gene>
<evidence type="ECO:0000313" key="2">
    <source>
        <dbReference type="Proteomes" id="UP000297540"/>
    </source>
</evidence>
<dbReference type="RefSeq" id="WP_133235894.1">
    <property type="nucleotide sequence ID" value="NZ_SOZE01000039.1"/>
</dbReference>
<evidence type="ECO:0000313" key="1">
    <source>
        <dbReference type="EMBL" id="TFF33763.1"/>
    </source>
</evidence>
<accession>A0A4Y8S4A2</accession>
<organism evidence="1 2">
    <name type="scientific">Mucilaginibacter psychrotolerans</name>
    <dbReference type="NCBI Taxonomy" id="1524096"/>
    <lineage>
        <taxon>Bacteria</taxon>
        <taxon>Pseudomonadati</taxon>
        <taxon>Bacteroidota</taxon>
        <taxon>Sphingobacteriia</taxon>
        <taxon>Sphingobacteriales</taxon>
        <taxon>Sphingobacteriaceae</taxon>
        <taxon>Mucilaginibacter</taxon>
    </lineage>
</organism>
<comment type="caution">
    <text evidence="1">The sequence shown here is derived from an EMBL/GenBank/DDBJ whole genome shotgun (WGS) entry which is preliminary data.</text>
</comment>